<dbReference type="Pfam" id="PF07247">
    <property type="entry name" value="AATase"/>
    <property type="match status" value="2"/>
</dbReference>
<dbReference type="EMBL" id="KZ678171">
    <property type="protein sequence ID" value="PSN59023.1"/>
    <property type="molecule type" value="Genomic_DNA"/>
</dbReference>
<dbReference type="PANTHER" id="PTHR28037">
    <property type="entry name" value="ALCOHOL O-ACETYLTRANSFERASE 1-RELATED"/>
    <property type="match status" value="1"/>
</dbReference>
<dbReference type="Proteomes" id="UP000240883">
    <property type="component" value="Unassembled WGS sequence"/>
</dbReference>
<gene>
    <name evidence="1" type="ORF">BS50DRAFT_641311</name>
</gene>
<evidence type="ECO:0000313" key="2">
    <source>
        <dbReference type="Proteomes" id="UP000240883"/>
    </source>
</evidence>
<evidence type="ECO:0000313" key="1">
    <source>
        <dbReference type="EMBL" id="PSN59023.1"/>
    </source>
</evidence>
<keyword evidence="2" id="KW-1185">Reference proteome</keyword>
<name>A0A2T2N0R1_CORCC</name>
<organism evidence="1 2">
    <name type="scientific">Corynespora cassiicola Philippines</name>
    <dbReference type="NCBI Taxonomy" id="1448308"/>
    <lineage>
        <taxon>Eukaryota</taxon>
        <taxon>Fungi</taxon>
        <taxon>Dikarya</taxon>
        <taxon>Ascomycota</taxon>
        <taxon>Pezizomycotina</taxon>
        <taxon>Dothideomycetes</taxon>
        <taxon>Pleosporomycetidae</taxon>
        <taxon>Pleosporales</taxon>
        <taxon>Corynesporascaceae</taxon>
        <taxon>Corynespora</taxon>
    </lineage>
</organism>
<proteinExistence type="predicted"/>
<dbReference type="OrthoDB" id="2150604at2759"/>
<dbReference type="InterPro" id="IPR052058">
    <property type="entry name" value="Alcohol_O-acetyltransferase"/>
</dbReference>
<sequence>MENVYELPKLRPLGRSEQLSAVAHHLGFFQNVGLSAHYSISESVAKHALPHVIYDALARVIGNNSIFTAIPVDEDSPDVYFARLPTVDLARCVTLLTRARLLEKSERDIELDRVLQEQHNTDFMVDYGTLPFWRLVILRDTEDKLDFTASFIFYHGIGDGAAGLVFHRFFAKELNAVLSSESTEDIETLVQSSPDVPLLPALEQLHPLPLNENPVDFRAKGLQEWTGAPIQLPSTTNYRTLYLSSDSSTKFARRCKENHLSVTAGLQAILAGAMFDALPSNTDALTGIIPINLRQWLDLPKDVSSDAIGSFIDAIKVQIPRSYYKSGTTLRGLPAARHTSEAIKYYLTGNPSPSGEPFTSVAFFKAIPDLAVAFNSMLGMERDAAFEISNLGRFKNMERDEGELNCHIGRMTFSRSTVAFGAALNTSVLSGADGGLTIGFSWQQGVVEDGFVKTVVEGFGKYFDSDGF</sequence>
<evidence type="ECO:0008006" key="3">
    <source>
        <dbReference type="Google" id="ProtNLM"/>
    </source>
</evidence>
<dbReference type="GO" id="GO:0008080">
    <property type="term" value="F:N-acetyltransferase activity"/>
    <property type="evidence" value="ECO:0007669"/>
    <property type="project" value="TreeGrafter"/>
</dbReference>
<dbReference type="AlphaFoldDB" id="A0A2T2N0R1"/>
<accession>A0A2T2N0R1</accession>
<dbReference type="InterPro" id="IPR010828">
    <property type="entry name" value="Atf2/Sli1-like"/>
</dbReference>
<reference evidence="1 2" key="1">
    <citation type="journal article" date="2018" name="Front. Microbiol.">
        <title>Genome-Wide Analysis of Corynespora cassiicola Leaf Fall Disease Putative Effectors.</title>
        <authorList>
            <person name="Lopez D."/>
            <person name="Ribeiro S."/>
            <person name="Label P."/>
            <person name="Fumanal B."/>
            <person name="Venisse J.S."/>
            <person name="Kohler A."/>
            <person name="de Oliveira R.R."/>
            <person name="Labutti K."/>
            <person name="Lipzen A."/>
            <person name="Lail K."/>
            <person name="Bauer D."/>
            <person name="Ohm R.A."/>
            <person name="Barry K.W."/>
            <person name="Spatafora J."/>
            <person name="Grigoriev I.V."/>
            <person name="Martin F.M."/>
            <person name="Pujade-Renaud V."/>
        </authorList>
    </citation>
    <scope>NUCLEOTIDE SEQUENCE [LARGE SCALE GENOMIC DNA]</scope>
    <source>
        <strain evidence="1 2">Philippines</strain>
    </source>
</reference>
<dbReference type="STRING" id="1448308.A0A2T2N0R1"/>
<dbReference type="PANTHER" id="PTHR28037:SF1">
    <property type="entry name" value="ALCOHOL O-ACETYLTRANSFERASE 1-RELATED"/>
    <property type="match status" value="1"/>
</dbReference>
<protein>
    <recommendedName>
        <fullName evidence="3">Alcohol acetyltransferase</fullName>
    </recommendedName>
</protein>